<dbReference type="EC" id="3.5.1.86" evidence="3"/>
<dbReference type="AlphaFoldDB" id="A0A1X6Y427"/>
<dbReference type="RefSeq" id="WP_085789915.1">
    <property type="nucleotide sequence ID" value="NZ_FWFK01000001.1"/>
</dbReference>
<gene>
    <name evidence="3" type="primary">mdlY</name>
    <name evidence="3" type="ORF">ROJ8625_00123</name>
</gene>
<dbReference type="NCBIfam" id="NF004766">
    <property type="entry name" value="PRK06102.1"/>
    <property type="match status" value="1"/>
</dbReference>
<dbReference type="InterPro" id="IPR036928">
    <property type="entry name" value="AS_sf"/>
</dbReference>
<dbReference type="OrthoDB" id="9811471at2"/>
<dbReference type="EMBL" id="FWFK01000001">
    <property type="protein sequence ID" value="SLN09902.1"/>
    <property type="molecule type" value="Genomic_DNA"/>
</dbReference>
<dbReference type="InterPro" id="IPR000120">
    <property type="entry name" value="Amidase"/>
</dbReference>
<dbReference type="InterPro" id="IPR023631">
    <property type="entry name" value="Amidase_dom"/>
</dbReference>
<dbReference type="Proteomes" id="UP000193570">
    <property type="component" value="Unassembled WGS sequence"/>
</dbReference>
<protein>
    <submittedName>
        <fullName evidence="3">Mandelamide hydrolase</fullName>
        <ecNumber evidence="3">3.5.1.86</ecNumber>
    </submittedName>
</protein>
<accession>A0A1X6Y427</accession>
<evidence type="ECO:0000313" key="3">
    <source>
        <dbReference type="EMBL" id="SLN09902.1"/>
    </source>
</evidence>
<proteinExistence type="predicted"/>
<evidence type="ECO:0000313" key="4">
    <source>
        <dbReference type="Proteomes" id="UP000193570"/>
    </source>
</evidence>
<dbReference type="PANTHER" id="PTHR11895">
    <property type="entry name" value="TRANSAMIDASE"/>
    <property type="match status" value="1"/>
</dbReference>
<evidence type="ECO:0000256" key="1">
    <source>
        <dbReference type="SAM" id="MobiDB-lite"/>
    </source>
</evidence>
<dbReference type="NCBIfam" id="NF005460">
    <property type="entry name" value="PRK07056.1"/>
    <property type="match status" value="1"/>
</dbReference>
<dbReference type="PANTHER" id="PTHR11895:SF176">
    <property type="entry name" value="AMIDASE AMID-RELATED"/>
    <property type="match status" value="1"/>
</dbReference>
<feature type="domain" description="Amidase" evidence="2">
    <location>
        <begin position="29"/>
        <end position="442"/>
    </location>
</feature>
<feature type="region of interest" description="Disordered" evidence="1">
    <location>
        <begin position="141"/>
        <end position="162"/>
    </location>
</feature>
<dbReference type="Pfam" id="PF01425">
    <property type="entry name" value="Amidase"/>
    <property type="match status" value="1"/>
</dbReference>
<dbReference type="PROSITE" id="PS00571">
    <property type="entry name" value="AMIDASES"/>
    <property type="match status" value="1"/>
</dbReference>
<keyword evidence="4" id="KW-1185">Reference proteome</keyword>
<dbReference type="InterPro" id="IPR020556">
    <property type="entry name" value="Amidase_CS"/>
</dbReference>
<keyword evidence="3" id="KW-0378">Hydrolase</keyword>
<dbReference type="SUPFAM" id="SSF75304">
    <property type="entry name" value="Amidase signature (AS) enzymes"/>
    <property type="match status" value="1"/>
</dbReference>
<evidence type="ECO:0000259" key="2">
    <source>
        <dbReference type="Pfam" id="PF01425"/>
    </source>
</evidence>
<organism evidence="3 4">
    <name type="scientific">Roseivivax jejudonensis</name>
    <dbReference type="NCBI Taxonomy" id="1529041"/>
    <lineage>
        <taxon>Bacteria</taxon>
        <taxon>Pseudomonadati</taxon>
        <taxon>Pseudomonadota</taxon>
        <taxon>Alphaproteobacteria</taxon>
        <taxon>Rhodobacterales</taxon>
        <taxon>Roseobacteraceae</taxon>
        <taxon>Roseivivax</taxon>
    </lineage>
</organism>
<sequence length="454" mass="46960">MSDLETLARLPATEIGAALGRREIRASDLAEHCLARIAAQTEPVFLCVTADRARAEARAADARLDAGRPLSPLDGVPVAWKDLFDLAGEVTTAGSDTRRAAAPAVRDCRVAERLTQAGMVSMGKLNMTEFAYSGLGLNPHFGTPANPHGRDEPRVPGGSSSGSGVAVAADLVPCAMGTDTGGSIRIPAALNGIFGYKPSSGRIPDAGVFPLSRTLDTVGPLARSVPDLVALDAALRGGAPVAPRPAGLRGQRIVVPETIVFDDIEPEVAEAFEAALAALETAGALIDRAPFAPFALSASLAAQHGSLAAADAYAEHRTLVESEAGARVDPRVTDRIMGGAQMSAFDVITLQRARKRLVAQTADVLDDALLAFPTVPHVAPEIAPLDADRALFHRVNLLTLRNTMLGNFLDMPGVAMPMGTGAAGLPVSLLLSAPRGRDAALLATALAAADTLAR</sequence>
<name>A0A1X6Y427_9RHOB</name>
<dbReference type="Gene3D" id="3.90.1300.10">
    <property type="entry name" value="Amidase signature (AS) domain"/>
    <property type="match status" value="1"/>
</dbReference>
<reference evidence="3 4" key="1">
    <citation type="submission" date="2017-03" db="EMBL/GenBank/DDBJ databases">
        <authorList>
            <person name="Afonso C.L."/>
            <person name="Miller P.J."/>
            <person name="Scott M.A."/>
            <person name="Spackman E."/>
            <person name="Goraichik I."/>
            <person name="Dimitrov K.M."/>
            <person name="Suarez D.L."/>
            <person name="Swayne D.E."/>
        </authorList>
    </citation>
    <scope>NUCLEOTIDE SEQUENCE [LARGE SCALE GENOMIC DNA]</scope>
    <source>
        <strain evidence="3 4">CECT 8625</strain>
    </source>
</reference>
<dbReference type="GO" id="GO:0050537">
    <property type="term" value="F:mandelamide amidase activity"/>
    <property type="evidence" value="ECO:0007669"/>
    <property type="project" value="UniProtKB-EC"/>
</dbReference>